<keyword evidence="2 3" id="KW-0456">Lyase</keyword>
<dbReference type="Pfam" id="PF02560">
    <property type="entry name" value="Cyanate_lyase"/>
    <property type="match status" value="1"/>
</dbReference>
<dbReference type="SMART" id="SM01116">
    <property type="entry name" value="Cyanate_lyase"/>
    <property type="match status" value="1"/>
</dbReference>
<dbReference type="PRINTS" id="PR01693">
    <property type="entry name" value="CYANASE"/>
</dbReference>
<name>A0ABT5K350_9BURK</name>
<evidence type="ECO:0000259" key="4">
    <source>
        <dbReference type="SMART" id="SM01116"/>
    </source>
</evidence>
<organism evidence="5 6">
    <name type="scientific">Janthinobacterium fluminis</name>
    <dbReference type="NCBI Taxonomy" id="2987524"/>
    <lineage>
        <taxon>Bacteria</taxon>
        <taxon>Pseudomonadati</taxon>
        <taxon>Pseudomonadota</taxon>
        <taxon>Betaproteobacteria</taxon>
        <taxon>Burkholderiales</taxon>
        <taxon>Oxalobacteraceae</taxon>
        <taxon>Janthinobacterium</taxon>
    </lineage>
</organism>
<protein>
    <recommendedName>
        <fullName evidence="3">Cyanate hydratase</fullName>
        <shortName evidence="3">Cyanase</shortName>
        <ecNumber evidence="3">4.2.1.104</ecNumber>
    </recommendedName>
    <alternativeName>
        <fullName evidence="3">Cyanate hydrolase</fullName>
    </alternativeName>
    <alternativeName>
        <fullName evidence="3">Cyanate lyase</fullName>
    </alternativeName>
</protein>
<dbReference type="Gene3D" id="1.10.260.40">
    <property type="entry name" value="lambda repressor-like DNA-binding domains"/>
    <property type="match status" value="1"/>
</dbReference>
<comment type="catalytic activity">
    <reaction evidence="3">
        <text>cyanate + hydrogencarbonate + 3 H(+) = NH4(+) + 2 CO2</text>
        <dbReference type="Rhea" id="RHEA:11120"/>
        <dbReference type="ChEBI" id="CHEBI:15378"/>
        <dbReference type="ChEBI" id="CHEBI:16526"/>
        <dbReference type="ChEBI" id="CHEBI:17544"/>
        <dbReference type="ChEBI" id="CHEBI:28938"/>
        <dbReference type="ChEBI" id="CHEBI:29195"/>
        <dbReference type="EC" id="4.2.1.104"/>
    </reaction>
</comment>
<evidence type="ECO:0000313" key="5">
    <source>
        <dbReference type="EMBL" id="MDC8758172.1"/>
    </source>
</evidence>
<evidence type="ECO:0000256" key="1">
    <source>
        <dbReference type="ARBA" id="ARBA00003561"/>
    </source>
</evidence>
<dbReference type="PANTHER" id="PTHR34186:SF2">
    <property type="entry name" value="CYANATE HYDRATASE"/>
    <property type="match status" value="1"/>
</dbReference>
<gene>
    <name evidence="3 5" type="primary">cynS</name>
    <name evidence="5" type="ORF">OIK44_11285</name>
</gene>
<feature type="domain" description="Cyanate lyase C-terminal" evidence="4">
    <location>
        <begin position="83"/>
        <end position="156"/>
    </location>
</feature>
<dbReference type="SUPFAM" id="SSF47413">
    <property type="entry name" value="lambda repressor-like DNA-binding domains"/>
    <property type="match status" value="1"/>
</dbReference>
<dbReference type="SUPFAM" id="SSF55234">
    <property type="entry name" value="Cyanase C-terminal domain"/>
    <property type="match status" value="1"/>
</dbReference>
<dbReference type="NCBIfam" id="TIGR00673">
    <property type="entry name" value="cynS"/>
    <property type="match status" value="1"/>
</dbReference>
<evidence type="ECO:0000313" key="6">
    <source>
        <dbReference type="Proteomes" id="UP001221208"/>
    </source>
</evidence>
<comment type="function">
    <text evidence="1 3">Catalyzes the reaction of cyanate with bicarbonate to produce ammonia and carbon dioxide.</text>
</comment>
<dbReference type="GO" id="GO:0008824">
    <property type="term" value="F:cyanate hydratase activity"/>
    <property type="evidence" value="ECO:0007669"/>
    <property type="project" value="UniProtKB-EC"/>
</dbReference>
<sequence>MLQSQFSPLPRQALGAEIVELKAQRQLSWGQLAADTGLSTTFVTAALLGQHPLPAAAAEMIGARLGLAPAAVALLQTIPMRGSPAAGAPADPTMYRFYEMIQVYGGTLKALVHEQFGDGIISAIDFKVELKKVEDADGSYRAVVVLDGKFLPYKPF</sequence>
<dbReference type="InterPro" id="IPR036581">
    <property type="entry name" value="Cyanate_lyase_C_sf"/>
</dbReference>
<dbReference type="InterPro" id="IPR010982">
    <property type="entry name" value="Lambda_DNA-bd_dom_sf"/>
</dbReference>
<accession>A0ABT5K350</accession>
<dbReference type="PANTHER" id="PTHR34186">
    <property type="entry name" value="CYANATE HYDRATASE"/>
    <property type="match status" value="1"/>
</dbReference>
<dbReference type="Gene3D" id="3.30.1160.10">
    <property type="entry name" value="Cyanate lyase, C-terminal domain"/>
    <property type="match status" value="1"/>
</dbReference>
<dbReference type="PIRSF" id="PIRSF001263">
    <property type="entry name" value="Cyanate_hydratas"/>
    <property type="match status" value="1"/>
</dbReference>
<evidence type="ECO:0000256" key="3">
    <source>
        <dbReference type="HAMAP-Rule" id="MF_00535"/>
    </source>
</evidence>
<dbReference type="InterPro" id="IPR048564">
    <property type="entry name" value="CYNS_N"/>
</dbReference>
<dbReference type="EC" id="4.2.1.104" evidence="3"/>
<keyword evidence="6" id="KW-1185">Reference proteome</keyword>
<dbReference type="Proteomes" id="UP001221208">
    <property type="component" value="Unassembled WGS sequence"/>
</dbReference>
<dbReference type="InterPro" id="IPR008076">
    <property type="entry name" value="Cyanase"/>
</dbReference>
<dbReference type="NCBIfam" id="NF002773">
    <property type="entry name" value="PRK02866.1"/>
    <property type="match status" value="1"/>
</dbReference>
<proteinExistence type="inferred from homology"/>
<dbReference type="InterPro" id="IPR003712">
    <property type="entry name" value="Cyanate_lyase_C"/>
</dbReference>
<dbReference type="RefSeq" id="WP_273670854.1">
    <property type="nucleotide sequence ID" value="NZ_JAQQXR010000004.1"/>
</dbReference>
<reference evidence="5 6" key="1">
    <citation type="submission" date="2022-10" db="EMBL/GenBank/DDBJ databases">
        <title>Janthinobacterium sp. hw3 Genome sequencing.</title>
        <authorList>
            <person name="Park S."/>
        </authorList>
    </citation>
    <scope>NUCLEOTIDE SEQUENCE [LARGE SCALE GENOMIC DNA]</scope>
    <source>
        <strain evidence="6">hw3</strain>
    </source>
</reference>
<dbReference type="HAMAP" id="MF_00535">
    <property type="entry name" value="Cyanate_hydrat"/>
    <property type="match status" value="1"/>
</dbReference>
<feature type="active site" evidence="3">
    <location>
        <position position="99"/>
    </location>
</feature>
<dbReference type="EMBL" id="JAQQXR010000004">
    <property type="protein sequence ID" value="MDC8758172.1"/>
    <property type="molecule type" value="Genomic_DNA"/>
</dbReference>
<dbReference type="CDD" id="cd00559">
    <property type="entry name" value="Cyanase_C"/>
    <property type="match status" value="1"/>
</dbReference>
<comment type="caution">
    <text evidence="5">The sequence shown here is derived from an EMBL/GenBank/DDBJ whole genome shotgun (WGS) entry which is preliminary data.</text>
</comment>
<evidence type="ECO:0000256" key="2">
    <source>
        <dbReference type="ARBA" id="ARBA00023239"/>
    </source>
</evidence>
<comment type="similarity">
    <text evidence="3">Belongs to the cyanase family.</text>
</comment>
<feature type="active site" evidence="3">
    <location>
        <position position="122"/>
    </location>
</feature>
<dbReference type="Pfam" id="PF21291">
    <property type="entry name" value="CYNS_N"/>
    <property type="match status" value="1"/>
</dbReference>
<feature type="active site" evidence="3">
    <location>
        <position position="96"/>
    </location>
</feature>